<dbReference type="InterPro" id="IPR013122">
    <property type="entry name" value="PKD1_2_channel"/>
</dbReference>
<evidence type="ECO:0000256" key="5">
    <source>
        <dbReference type="ARBA" id="ARBA00023136"/>
    </source>
</evidence>
<dbReference type="Pfam" id="PF20519">
    <property type="entry name" value="Polycystin_dom"/>
    <property type="match status" value="1"/>
</dbReference>
<dbReference type="EMBL" id="JACVVK020000012">
    <property type="protein sequence ID" value="KAK7505076.1"/>
    <property type="molecule type" value="Genomic_DNA"/>
</dbReference>
<feature type="domain" description="Polycystin" evidence="8">
    <location>
        <begin position="99"/>
        <end position="315"/>
    </location>
</feature>
<feature type="domain" description="Polycystin cation channel PKD1/PKD2" evidence="7">
    <location>
        <begin position="318"/>
        <end position="540"/>
    </location>
</feature>
<proteinExistence type="inferred from homology"/>
<sequence>MKENTRRWKRLKLSGNLHLSMNYAFPLTSDRIKYLMERLNKETKAKWVLGEAVKYTVFLTLVTIVAYGHFSSTEVYRLNTHLKQVLADAAVGGAEISLDSVATPDGIWSYLSKTLLVILHTKCPQNHDTRPCIFTANNDAILLGLVRVRQVRQSSNQDDCPWHKVPDQYQFLRQHPCLPTATLNLRETRSFARNWSLPNGTEAASAQVPVKPGDSRAWSYQTSYTLKELPTFGSFGVYEGGGYVITLPGDGQESRKLLEDMKKAQWVDVLTRAVMVTFCLYTPNRDFISSVKVLFELTEYSKVAPKLEVSSTRLHYYNDWLEVTILACEISFVVMVMMYAYDNLKRMMELGARAFFFDPLNWAHMGIVLFAFPALGLHVERLYRISLYINEMKEHNFKTHVSFDKVAEDSEALLAAMGFVIWVVVLNMCGIMRFLPYIQITTSTFATGWPELTSVSAITMLSMVTCSYTSYIFFHARQRGFRTFYDSYITMTGYLMGVGATVYTDENSQYELYTVSFMFVFTLKAILLSLIGAVVLEAFEVTRQLHNFNKEETYLMNYVKQTVYHYLKIGPRPELETRHPDL</sequence>
<feature type="transmembrane region" description="Helical" evidence="6">
    <location>
        <begin position="320"/>
        <end position="341"/>
    </location>
</feature>
<dbReference type="GO" id="GO:0016020">
    <property type="term" value="C:membrane"/>
    <property type="evidence" value="ECO:0007669"/>
    <property type="project" value="UniProtKB-SubCell"/>
</dbReference>
<dbReference type="PANTHER" id="PTHR10877:SF197">
    <property type="entry name" value="POLYCYSTIC KIDNEY DISEASE PROTEIN 1-LIKE 2"/>
    <property type="match status" value="1"/>
</dbReference>
<feature type="transmembrane region" description="Helical" evidence="6">
    <location>
        <begin position="485"/>
        <end position="503"/>
    </location>
</feature>
<evidence type="ECO:0000256" key="2">
    <source>
        <dbReference type="ARBA" id="ARBA00007200"/>
    </source>
</evidence>
<comment type="caution">
    <text evidence="9">The sequence shown here is derived from an EMBL/GenBank/DDBJ whole genome shotgun (WGS) entry which is preliminary data.</text>
</comment>
<evidence type="ECO:0000256" key="6">
    <source>
        <dbReference type="SAM" id="Phobius"/>
    </source>
</evidence>
<organism evidence="9 10">
    <name type="scientific">Batillaria attramentaria</name>
    <dbReference type="NCBI Taxonomy" id="370345"/>
    <lineage>
        <taxon>Eukaryota</taxon>
        <taxon>Metazoa</taxon>
        <taxon>Spiralia</taxon>
        <taxon>Lophotrochozoa</taxon>
        <taxon>Mollusca</taxon>
        <taxon>Gastropoda</taxon>
        <taxon>Caenogastropoda</taxon>
        <taxon>Sorbeoconcha</taxon>
        <taxon>Cerithioidea</taxon>
        <taxon>Batillariidae</taxon>
        <taxon>Batillaria</taxon>
    </lineage>
</organism>
<evidence type="ECO:0000313" key="10">
    <source>
        <dbReference type="Proteomes" id="UP001519460"/>
    </source>
</evidence>
<dbReference type="Proteomes" id="UP001519460">
    <property type="component" value="Unassembled WGS sequence"/>
</dbReference>
<dbReference type="PANTHER" id="PTHR10877">
    <property type="entry name" value="POLYCYSTIN FAMILY MEMBER"/>
    <property type="match status" value="1"/>
</dbReference>
<comment type="subcellular location">
    <subcellularLocation>
        <location evidence="1">Membrane</location>
        <topology evidence="1">Multi-pass membrane protein</topology>
    </subcellularLocation>
</comment>
<gene>
    <name evidence="9" type="ORF">BaRGS_00003646</name>
</gene>
<dbReference type="AlphaFoldDB" id="A0ABD0M055"/>
<feature type="transmembrane region" description="Helical" evidence="6">
    <location>
        <begin position="361"/>
        <end position="379"/>
    </location>
</feature>
<accession>A0ABD0M055</accession>
<comment type="similarity">
    <text evidence="2">Belongs to the polycystin family.</text>
</comment>
<dbReference type="InterPro" id="IPR046791">
    <property type="entry name" value="Polycystin_dom"/>
</dbReference>
<name>A0ABD0M055_9CAEN</name>
<keyword evidence="3 6" id="KW-0812">Transmembrane</keyword>
<dbReference type="Pfam" id="PF08016">
    <property type="entry name" value="PKD_channel"/>
    <property type="match status" value="1"/>
</dbReference>
<keyword evidence="10" id="KW-1185">Reference proteome</keyword>
<feature type="transmembrane region" description="Helical" evidence="6">
    <location>
        <begin position="412"/>
        <end position="435"/>
    </location>
</feature>
<dbReference type="InterPro" id="IPR051223">
    <property type="entry name" value="Polycystin"/>
</dbReference>
<keyword evidence="4 6" id="KW-1133">Transmembrane helix</keyword>
<keyword evidence="5 6" id="KW-0472">Membrane</keyword>
<evidence type="ECO:0000256" key="3">
    <source>
        <dbReference type="ARBA" id="ARBA00022692"/>
    </source>
</evidence>
<protein>
    <submittedName>
        <fullName evidence="9">Uncharacterized protein</fullName>
    </submittedName>
</protein>
<evidence type="ECO:0000259" key="8">
    <source>
        <dbReference type="Pfam" id="PF20519"/>
    </source>
</evidence>
<evidence type="ECO:0000313" key="9">
    <source>
        <dbReference type="EMBL" id="KAK7505076.1"/>
    </source>
</evidence>
<feature type="transmembrane region" description="Helical" evidence="6">
    <location>
        <begin position="515"/>
        <end position="536"/>
    </location>
</feature>
<evidence type="ECO:0000256" key="4">
    <source>
        <dbReference type="ARBA" id="ARBA00022989"/>
    </source>
</evidence>
<evidence type="ECO:0000256" key="1">
    <source>
        <dbReference type="ARBA" id="ARBA00004141"/>
    </source>
</evidence>
<evidence type="ECO:0000259" key="7">
    <source>
        <dbReference type="Pfam" id="PF08016"/>
    </source>
</evidence>
<reference evidence="9 10" key="1">
    <citation type="journal article" date="2023" name="Sci. Data">
        <title>Genome assembly of the Korean intertidal mud-creeper Batillaria attramentaria.</title>
        <authorList>
            <person name="Patra A.K."/>
            <person name="Ho P.T."/>
            <person name="Jun S."/>
            <person name="Lee S.J."/>
            <person name="Kim Y."/>
            <person name="Won Y.J."/>
        </authorList>
    </citation>
    <scope>NUCLEOTIDE SEQUENCE [LARGE SCALE GENOMIC DNA]</scope>
    <source>
        <strain evidence="9">Wonlab-2016</strain>
    </source>
</reference>
<feature type="transmembrane region" description="Helical" evidence="6">
    <location>
        <begin position="455"/>
        <end position="473"/>
    </location>
</feature>